<dbReference type="Pfam" id="PF13601">
    <property type="entry name" value="HTH_34"/>
    <property type="match status" value="1"/>
</dbReference>
<evidence type="ECO:0000313" key="3">
    <source>
        <dbReference type="Proteomes" id="UP000255082"/>
    </source>
</evidence>
<dbReference type="InterPro" id="IPR036388">
    <property type="entry name" value="WH-like_DNA-bd_sf"/>
</dbReference>
<dbReference type="OrthoDB" id="4952043at2"/>
<dbReference type="Gene3D" id="1.10.10.10">
    <property type="entry name" value="Winged helix-like DNA-binding domain superfamily/Winged helix DNA-binding domain"/>
    <property type="match status" value="1"/>
</dbReference>
<dbReference type="PANTHER" id="PTHR37318:SF1">
    <property type="entry name" value="BSL7504 PROTEIN"/>
    <property type="match status" value="1"/>
</dbReference>
<dbReference type="SUPFAM" id="SSF46785">
    <property type="entry name" value="Winged helix' DNA-binding domain"/>
    <property type="match status" value="1"/>
</dbReference>
<evidence type="ECO:0000313" key="2">
    <source>
        <dbReference type="EMBL" id="SUA46350.1"/>
    </source>
</evidence>
<accession>A0A378WYC9</accession>
<dbReference type="InterPro" id="IPR036390">
    <property type="entry name" value="WH_DNA-bd_sf"/>
</dbReference>
<sequence>MATVEALNELFASLPRLKLVAFLDGCGEAEFLVVAEMCDLSKPTLSKAVTTLENAGYLDVTKGYVGRRPRTWLALNRRGRAAYHDHLAALAALTRKSMEIARES</sequence>
<dbReference type="AlphaFoldDB" id="A0A378WYC9"/>
<feature type="domain" description="Winged helix DNA-binding" evidence="1">
    <location>
        <begin position="16"/>
        <end position="93"/>
    </location>
</feature>
<name>A0A378WYC9_9NOCA</name>
<proteinExistence type="predicted"/>
<evidence type="ECO:0000259" key="1">
    <source>
        <dbReference type="Pfam" id="PF13601"/>
    </source>
</evidence>
<organism evidence="2 3">
    <name type="scientific">Nocardia africana</name>
    <dbReference type="NCBI Taxonomy" id="134964"/>
    <lineage>
        <taxon>Bacteria</taxon>
        <taxon>Bacillati</taxon>
        <taxon>Actinomycetota</taxon>
        <taxon>Actinomycetes</taxon>
        <taxon>Mycobacteriales</taxon>
        <taxon>Nocardiaceae</taxon>
        <taxon>Nocardia</taxon>
    </lineage>
</organism>
<dbReference type="RefSeq" id="WP_062967981.1">
    <property type="nucleotide sequence ID" value="NZ_UGRU01000001.1"/>
</dbReference>
<dbReference type="PANTHER" id="PTHR37318">
    <property type="entry name" value="BSL7504 PROTEIN"/>
    <property type="match status" value="1"/>
</dbReference>
<dbReference type="EMBL" id="UGRU01000001">
    <property type="protein sequence ID" value="SUA46350.1"/>
    <property type="molecule type" value="Genomic_DNA"/>
</dbReference>
<protein>
    <recommendedName>
        <fullName evidence="1">Winged helix DNA-binding domain-containing protein</fullName>
    </recommendedName>
</protein>
<gene>
    <name evidence="2" type="ORF">NCTC13184_04875</name>
</gene>
<dbReference type="InterPro" id="IPR027395">
    <property type="entry name" value="WH_DNA-bd_dom"/>
</dbReference>
<dbReference type="Proteomes" id="UP000255082">
    <property type="component" value="Unassembled WGS sequence"/>
</dbReference>
<reference evidence="2 3" key="1">
    <citation type="submission" date="2018-06" db="EMBL/GenBank/DDBJ databases">
        <authorList>
            <consortium name="Pathogen Informatics"/>
            <person name="Doyle S."/>
        </authorList>
    </citation>
    <scope>NUCLEOTIDE SEQUENCE [LARGE SCALE GENOMIC DNA]</scope>
    <source>
        <strain evidence="2 3">NCTC13184</strain>
    </source>
</reference>